<protein>
    <submittedName>
        <fullName evidence="2">Uncharacterized protein</fullName>
    </submittedName>
</protein>
<keyword evidence="1" id="KW-0812">Transmembrane</keyword>
<dbReference type="EMBL" id="QWEH01000006">
    <property type="protein sequence ID" value="RHW32341.1"/>
    <property type="molecule type" value="Genomic_DNA"/>
</dbReference>
<evidence type="ECO:0000256" key="1">
    <source>
        <dbReference type="SAM" id="Phobius"/>
    </source>
</evidence>
<name>A0A417YHH5_9BACI</name>
<dbReference type="AlphaFoldDB" id="A0A417YHH5"/>
<comment type="caution">
    <text evidence="2">The sequence shown here is derived from an EMBL/GenBank/DDBJ whole genome shotgun (WGS) entry which is preliminary data.</text>
</comment>
<accession>A0A417YHH5</accession>
<evidence type="ECO:0000313" key="3">
    <source>
        <dbReference type="Proteomes" id="UP000285456"/>
    </source>
</evidence>
<organism evidence="2 3">
    <name type="scientific">Oceanobacillus profundus</name>
    <dbReference type="NCBI Taxonomy" id="372463"/>
    <lineage>
        <taxon>Bacteria</taxon>
        <taxon>Bacillati</taxon>
        <taxon>Bacillota</taxon>
        <taxon>Bacilli</taxon>
        <taxon>Bacillales</taxon>
        <taxon>Bacillaceae</taxon>
        <taxon>Oceanobacillus</taxon>
    </lineage>
</organism>
<keyword evidence="1" id="KW-1133">Transmembrane helix</keyword>
<feature type="transmembrane region" description="Helical" evidence="1">
    <location>
        <begin position="35"/>
        <end position="53"/>
    </location>
</feature>
<keyword evidence="3" id="KW-1185">Reference proteome</keyword>
<gene>
    <name evidence="2" type="ORF">D1B32_11310</name>
</gene>
<dbReference type="RefSeq" id="WP_118889375.1">
    <property type="nucleotide sequence ID" value="NZ_PHUT01000006.1"/>
</dbReference>
<sequence>MGKRNKHTAFMDSTFIKTLIQAFEIKRTPLPWNKAILAGVSAAFPAGIGLMLGDLQSGLAAGF</sequence>
<dbReference type="Proteomes" id="UP000285456">
    <property type="component" value="Unassembled WGS sequence"/>
</dbReference>
<keyword evidence="1" id="KW-0472">Membrane</keyword>
<reference evidence="2 3" key="1">
    <citation type="journal article" date="2007" name="Int. J. Syst. Evol. Microbiol.">
        <title>Oceanobacillus profundus sp. nov., isolated from a deep-sea sediment core.</title>
        <authorList>
            <person name="Kim Y.G."/>
            <person name="Choi D.H."/>
            <person name="Hyun S."/>
            <person name="Cho B.C."/>
        </authorList>
    </citation>
    <scope>NUCLEOTIDE SEQUENCE [LARGE SCALE GENOMIC DNA]</scope>
    <source>
        <strain evidence="2 3">DSM 18246</strain>
    </source>
</reference>
<proteinExistence type="predicted"/>
<dbReference type="OrthoDB" id="581879at2"/>
<evidence type="ECO:0000313" key="2">
    <source>
        <dbReference type="EMBL" id="RHW32341.1"/>
    </source>
</evidence>